<proteinExistence type="predicted"/>
<sequence>MPDHFGASHPLGPHRIPIFRRLIRFYHDYILLSVLMAGLSVGALQFPEFHPATTGTARAAQGFLTSAACSAVFAVMLAVMLAFHFEGREAATRLDYGVAWTPLILLDWSIVAVLMGLLCWYWERGKGWRFGMLVASVGLVFVYVLCLALMMIKKLRDEGMGRVGEDQSEEVRTQGKSF</sequence>
<feature type="transmembrane region" description="Helical" evidence="1">
    <location>
        <begin position="59"/>
        <end position="85"/>
    </location>
</feature>
<feature type="transmembrane region" description="Helical" evidence="1">
    <location>
        <begin position="97"/>
        <end position="122"/>
    </location>
</feature>
<comment type="caution">
    <text evidence="2">The sequence shown here is derived from an EMBL/GenBank/DDBJ whole genome shotgun (WGS) entry which is preliminary data.</text>
</comment>
<organism evidence="2 3">
    <name type="scientific">Heterodermia speciosa</name>
    <dbReference type="NCBI Taxonomy" id="116794"/>
    <lineage>
        <taxon>Eukaryota</taxon>
        <taxon>Fungi</taxon>
        <taxon>Dikarya</taxon>
        <taxon>Ascomycota</taxon>
        <taxon>Pezizomycotina</taxon>
        <taxon>Lecanoromycetes</taxon>
        <taxon>OSLEUM clade</taxon>
        <taxon>Lecanoromycetidae</taxon>
        <taxon>Caliciales</taxon>
        <taxon>Physciaceae</taxon>
        <taxon>Heterodermia</taxon>
    </lineage>
</organism>
<evidence type="ECO:0000256" key="1">
    <source>
        <dbReference type="SAM" id="Phobius"/>
    </source>
</evidence>
<dbReference type="Proteomes" id="UP000664521">
    <property type="component" value="Unassembled WGS sequence"/>
</dbReference>
<keyword evidence="1" id="KW-1133">Transmembrane helix</keyword>
<accession>A0A8H3J3M7</accession>
<evidence type="ECO:0000313" key="3">
    <source>
        <dbReference type="Proteomes" id="UP000664521"/>
    </source>
</evidence>
<keyword evidence="3" id="KW-1185">Reference proteome</keyword>
<dbReference type="EMBL" id="CAJPDS010000142">
    <property type="protein sequence ID" value="CAF9939974.1"/>
    <property type="molecule type" value="Genomic_DNA"/>
</dbReference>
<dbReference type="AlphaFoldDB" id="A0A8H3J3M7"/>
<keyword evidence="1" id="KW-0812">Transmembrane</keyword>
<dbReference type="OrthoDB" id="4849929at2759"/>
<protein>
    <submittedName>
        <fullName evidence="2">Uncharacterized protein</fullName>
    </submittedName>
</protein>
<gene>
    <name evidence="2" type="ORF">HETSPECPRED_002119</name>
</gene>
<feature type="transmembrane region" description="Helical" evidence="1">
    <location>
        <begin position="29"/>
        <end position="47"/>
    </location>
</feature>
<keyword evidence="1" id="KW-0472">Membrane</keyword>
<feature type="transmembrane region" description="Helical" evidence="1">
    <location>
        <begin position="128"/>
        <end position="152"/>
    </location>
</feature>
<reference evidence="2" key="1">
    <citation type="submission" date="2021-03" db="EMBL/GenBank/DDBJ databases">
        <authorList>
            <person name="Tagirdzhanova G."/>
        </authorList>
    </citation>
    <scope>NUCLEOTIDE SEQUENCE</scope>
</reference>
<evidence type="ECO:0000313" key="2">
    <source>
        <dbReference type="EMBL" id="CAF9939974.1"/>
    </source>
</evidence>
<name>A0A8H3J3M7_9LECA</name>